<dbReference type="AlphaFoldDB" id="A0A835K2Z9"/>
<keyword evidence="1" id="KW-1133">Transmembrane helix</keyword>
<sequence length="67" mass="7560">MKAVLKEDLKSFIWLEVYACLFGRRRRNGEKQKLLKRISLSLFLSFFVCGGGGEGVEIEEGSVSLGY</sequence>
<comment type="caution">
    <text evidence="2">The sequence shown here is derived from an EMBL/GenBank/DDBJ whole genome shotgun (WGS) entry which is preliminary data.</text>
</comment>
<feature type="transmembrane region" description="Helical" evidence="1">
    <location>
        <begin position="34"/>
        <end position="53"/>
    </location>
</feature>
<keyword evidence="3" id="KW-1185">Reference proteome</keyword>
<gene>
    <name evidence="2" type="ORF">SADUNF_Sadunf08G0134700</name>
</gene>
<accession>A0A835K2Z9</accession>
<evidence type="ECO:0000313" key="2">
    <source>
        <dbReference type="EMBL" id="KAF9677699.1"/>
    </source>
</evidence>
<dbReference type="Proteomes" id="UP000657918">
    <property type="component" value="Chromosome 8"/>
</dbReference>
<proteinExistence type="predicted"/>
<keyword evidence="1" id="KW-0472">Membrane</keyword>
<evidence type="ECO:0000313" key="3">
    <source>
        <dbReference type="Proteomes" id="UP000657918"/>
    </source>
</evidence>
<evidence type="ECO:0000256" key="1">
    <source>
        <dbReference type="SAM" id="Phobius"/>
    </source>
</evidence>
<keyword evidence="1" id="KW-0812">Transmembrane</keyword>
<dbReference type="EMBL" id="JADGMS010000008">
    <property type="protein sequence ID" value="KAF9677699.1"/>
    <property type="molecule type" value="Genomic_DNA"/>
</dbReference>
<name>A0A835K2Z9_9ROSI</name>
<organism evidence="2 3">
    <name type="scientific">Salix dunnii</name>
    <dbReference type="NCBI Taxonomy" id="1413687"/>
    <lineage>
        <taxon>Eukaryota</taxon>
        <taxon>Viridiplantae</taxon>
        <taxon>Streptophyta</taxon>
        <taxon>Embryophyta</taxon>
        <taxon>Tracheophyta</taxon>
        <taxon>Spermatophyta</taxon>
        <taxon>Magnoliopsida</taxon>
        <taxon>eudicotyledons</taxon>
        <taxon>Gunneridae</taxon>
        <taxon>Pentapetalae</taxon>
        <taxon>rosids</taxon>
        <taxon>fabids</taxon>
        <taxon>Malpighiales</taxon>
        <taxon>Salicaceae</taxon>
        <taxon>Saliceae</taxon>
        <taxon>Salix</taxon>
    </lineage>
</organism>
<protein>
    <submittedName>
        <fullName evidence="2">Uncharacterized protein</fullName>
    </submittedName>
</protein>
<reference evidence="2 3" key="1">
    <citation type="submission" date="2020-10" db="EMBL/GenBank/DDBJ databases">
        <title>Plant Genome Project.</title>
        <authorList>
            <person name="Zhang R.-G."/>
        </authorList>
    </citation>
    <scope>NUCLEOTIDE SEQUENCE [LARGE SCALE GENOMIC DNA]</scope>
    <source>
        <strain evidence="2">FAFU-HL-1</strain>
        <tissue evidence="2">Leaf</tissue>
    </source>
</reference>